<organism evidence="2 3">
    <name type="scientific">Triparma laevis f. longispina</name>
    <dbReference type="NCBI Taxonomy" id="1714387"/>
    <lineage>
        <taxon>Eukaryota</taxon>
        <taxon>Sar</taxon>
        <taxon>Stramenopiles</taxon>
        <taxon>Ochrophyta</taxon>
        <taxon>Bolidophyceae</taxon>
        <taxon>Parmales</taxon>
        <taxon>Triparmaceae</taxon>
        <taxon>Triparma</taxon>
    </lineage>
</organism>
<accession>A0A9W7CK68</accession>
<reference evidence="3" key="1">
    <citation type="journal article" date="2023" name="Commun. Biol.">
        <title>Genome analysis of Parmales, the sister group of diatoms, reveals the evolutionary specialization of diatoms from phago-mixotrophs to photoautotrophs.</title>
        <authorList>
            <person name="Ban H."/>
            <person name="Sato S."/>
            <person name="Yoshikawa S."/>
            <person name="Yamada K."/>
            <person name="Nakamura Y."/>
            <person name="Ichinomiya M."/>
            <person name="Sato N."/>
            <person name="Blanc-Mathieu R."/>
            <person name="Endo H."/>
            <person name="Kuwata A."/>
            <person name="Ogata H."/>
        </authorList>
    </citation>
    <scope>NUCLEOTIDE SEQUENCE [LARGE SCALE GENOMIC DNA]</scope>
    <source>
        <strain evidence="3">NIES 3700</strain>
    </source>
</reference>
<sequence length="146" mass="16833">MPPPPRPHTHRSKGLHSFYGTSKNHAKSWDNVYVQNSLPGRRFGHQMPSRRPGFGSFRMNDPVFNEGIRNRERLYLDYLKTYAILSHKLSEGVTPSSNEIKEMNEKLIASGFKTTRSPLINKKKRKVNGIPVRYSKRLAGLNRKKT</sequence>
<evidence type="ECO:0000313" key="2">
    <source>
        <dbReference type="EMBL" id="GMI06091.1"/>
    </source>
</evidence>
<protein>
    <submittedName>
        <fullName evidence="2">Uncharacterized protein</fullName>
    </submittedName>
</protein>
<dbReference type="Proteomes" id="UP001165122">
    <property type="component" value="Unassembled WGS sequence"/>
</dbReference>
<evidence type="ECO:0000256" key="1">
    <source>
        <dbReference type="SAM" id="MobiDB-lite"/>
    </source>
</evidence>
<gene>
    <name evidence="2" type="ORF">TrLO_g2305</name>
</gene>
<evidence type="ECO:0000313" key="3">
    <source>
        <dbReference type="Proteomes" id="UP001165122"/>
    </source>
</evidence>
<keyword evidence="3" id="KW-1185">Reference proteome</keyword>
<dbReference type="AlphaFoldDB" id="A0A9W7CK68"/>
<feature type="region of interest" description="Disordered" evidence="1">
    <location>
        <begin position="1"/>
        <end position="22"/>
    </location>
</feature>
<name>A0A9W7CK68_9STRA</name>
<dbReference type="EMBL" id="BRXW01000095">
    <property type="protein sequence ID" value="GMI06091.1"/>
    <property type="molecule type" value="Genomic_DNA"/>
</dbReference>
<proteinExistence type="predicted"/>
<comment type="caution">
    <text evidence="2">The sequence shown here is derived from an EMBL/GenBank/DDBJ whole genome shotgun (WGS) entry which is preliminary data.</text>
</comment>
<feature type="region of interest" description="Disordered" evidence="1">
    <location>
        <begin position="40"/>
        <end position="61"/>
    </location>
</feature>